<accession>A0AAD9ZRG7</accession>
<dbReference type="AlphaFoldDB" id="A0AAD9ZRG7"/>
<sequence length="96" mass="9990">MTSDHEVRPPEKRGGREGSASGLLSIGPSNSGSYSGVIFITQASVNYMEQSNIVEQPIGPGGRMEKGRTFGVDSSKMCIEPSIGDLAEQDLGGTSG</sequence>
<dbReference type="Proteomes" id="UP001281410">
    <property type="component" value="Unassembled WGS sequence"/>
</dbReference>
<feature type="compositionally biased region" description="Basic and acidic residues" evidence="1">
    <location>
        <begin position="1"/>
        <end position="16"/>
    </location>
</feature>
<evidence type="ECO:0000313" key="2">
    <source>
        <dbReference type="EMBL" id="KAK3189418.1"/>
    </source>
</evidence>
<proteinExistence type="predicted"/>
<evidence type="ECO:0000313" key="3">
    <source>
        <dbReference type="Proteomes" id="UP001281410"/>
    </source>
</evidence>
<dbReference type="EMBL" id="JANJYJ010000009">
    <property type="protein sequence ID" value="KAK3189418.1"/>
    <property type="molecule type" value="Genomic_DNA"/>
</dbReference>
<gene>
    <name evidence="2" type="ORF">Dsin_028979</name>
</gene>
<reference evidence="2" key="1">
    <citation type="journal article" date="2023" name="Plant J.">
        <title>Genome sequences and population genomics provide insights into the demographic history, inbreeding, and mutation load of two 'living fossil' tree species of Dipteronia.</title>
        <authorList>
            <person name="Feng Y."/>
            <person name="Comes H.P."/>
            <person name="Chen J."/>
            <person name="Zhu S."/>
            <person name="Lu R."/>
            <person name="Zhang X."/>
            <person name="Li P."/>
            <person name="Qiu J."/>
            <person name="Olsen K.M."/>
            <person name="Qiu Y."/>
        </authorList>
    </citation>
    <scope>NUCLEOTIDE SEQUENCE</scope>
    <source>
        <strain evidence="2">NBL</strain>
    </source>
</reference>
<keyword evidence="3" id="KW-1185">Reference proteome</keyword>
<feature type="region of interest" description="Disordered" evidence="1">
    <location>
        <begin position="1"/>
        <end position="32"/>
    </location>
</feature>
<organism evidence="2 3">
    <name type="scientific">Dipteronia sinensis</name>
    <dbReference type="NCBI Taxonomy" id="43782"/>
    <lineage>
        <taxon>Eukaryota</taxon>
        <taxon>Viridiplantae</taxon>
        <taxon>Streptophyta</taxon>
        <taxon>Embryophyta</taxon>
        <taxon>Tracheophyta</taxon>
        <taxon>Spermatophyta</taxon>
        <taxon>Magnoliopsida</taxon>
        <taxon>eudicotyledons</taxon>
        <taxon>Gunneridae</taxon>
        <taxon>Pentapetalae</taxon>
        <taxon>rosids</taxon>
        <taxon>malvids</taxon>
        <taxon>Sapindales</taxon>
        <taxon>Sapindaceae</taxon>
        <taxon>Hippocastanoideae</taxon>
        <taxon>Acereae</taxon>
        <taxon>Dipteronia</taxon>
    </lineage>
</organism>
<evidence type="ECO:0000256" key="1">
    <source>
        <dbReference type="SAM" id="MobiDB-lite"/>
    </source>
</evidence>
<protein>
    <submittedName>
        <fullName evidence="2">Uncharacterized protein</fullName>
    </submittedName>
</protein>
<comment type="caution">
    <text evidence="2">The sequence shown here is derived from an EMBL/GenBank/DDBJ whole genome shotgun (WGS) entry which is preliminary data.</text>
</comment>
<name>A0AAD9ZRG7_9ROSI</name>